<organism evidence="2">
    <name type="scientific">Dunaliella tertiolecta</name>
    <name type="common">Green alga</name>
    <dbReference type="NCBI Taxonomy" id="3047"/>
    <lineage>
        <taxon>Eukaryota</taxon>
        <taxon>Viridiplantae</taxon>
        <taxon>Chlorophyta</taxon>
        <taxon>core chlorophytes</taxon>
        <taxon>Chlorophyceae</taxon>
        <taxon>CS clade</taxon>
        <taxon>Chlamydomonadales</taxon>
        <taxon>Dunaliellaceae</taxon>
        <taxon>Dunaliella</taxon>
    </lineage>
</organism>
<reference evidence="2" key="1">
    <citation type="submission" date="2021-01" db="EMBL/GenBank/DDBJ databases">
        <authorList>
            <person name="Corre E."/>
            <person name="Pelletier E."/>
            <person name="Niang G."/>
            <person name="Scheremetjew M."/>
            <person name="Finn R."/>
            <person name="Kale V."/>
            <person name="Holt S."/>
            <person name="Cochrane G."/>
            <person name="Meng A."/>
            <person name="Brown T."/>
            <person name="Cohen L."/>
        </authorList>
    </citation>
    <scope>NUCLEOTIDE SEQUENCE</scope>
    <source>
        <strain evidence="2">CCMP1320</strain>
    </source>
</reference>
<sequence length="128" mass="14141">MQIHDKIVSMLAPVILLTCSGVMTPRLVMSNMPNIVRRSASVSNGCVPETFTSSRYLTMNFLGLSGLWNSSWAVSTSKSWPSLWVSMYLLAFSLGSILLCSVHRSRSLSTLYVVTLYVVISDKRSSTI</sequence>
<feature type="transmembrane region" description="Helical" evidence="1">
    <location>
        <begin position="7"/>
        <end position="28"/>
    </location>
</feature>
<dbReference type="AlphaFoldDB" id="A0A7S3QLI4"/>
<keyword evidence="1" id="KW-1133">Transmembrane helix</keyword>
<dbReference type="EMBL" id="HBIP01002779">
    <property type="protein sequence ID" value="CAE0486127.1"/>
    <property type="molecule type" value="Transcribed_RNA"/>
</dbReference>
<feature type="transmembrane region" description="Helical" evidence="1">
    <location>
        <begin position="83"/>
        <end position="102"/>
    </location>
</feature>
<keyword evidence="1" id="KW-0812">Transmembrane</keyword>
<evidence type="ECO:0000313" key="2">
    <source>
        <dbReference type="EMBL" id="CAE0486127.1"/>
    </source>
</evidence>
<protein>
    <submittedName>
        <fullName evidence="2">Uncharacterized protein</fullName>
    </submittedName>
</protein>
<accession>A0A7S3QLI4</accession>
<gene>
    <name evidence="2" type="ORF">DTER00134_LOCUS1166</name>
</gene>
<proteinExistence type="predicted"/>
<keyword evidence="1" id="KW-0472">Membrane</keyword>
<name>A0A7S3QLI4_DUNTE</name>
<evidence type="ECO:0000256" key="1">
    <source>
        <dbReference type="SAM" id="Phobius"/>
    </source>
</evidence>